<dbReference type="Proteomes" id="UP000325577">
    <property type="component" value="Linkage Group LG19"/>
</dbReference>
<evidence type="ECO:0000256" key="1">
    <source>
        <dbReference type="SAM" id="MobiDB-lite"/>
    </source>
</evidence>
<organism evidence="2 3">
    <name type="scientific">Nyssa sinensis</name>
    <dbReference type="NCBI Taxonomy" id="561372"/>
    <lineage>
        <taxon>Eukaryota</taxon>
        <taxon>Viridiplantae</taxon>
        <taxon>Streptophyta</taxon>
        <taxon>Embryophyta</taxon>
        <taxon>Tracheophyta</taxon>
        <taxon>Spermatophyta</taxon>
        <taxon>Magnoliopsida</taxon>
        <taxon>eudicotyledons</taxon>
        <taxon>Gunneridae</taxon>
        <taxon>Pentapetalae</taxon>
        <taxon>asterids</taxon>
        <taxon>Cornales</taxon>
        <taxon>Nyssaceae</taxon>
        <taxon>Nyssa</taxon>
    </lineage>
</organism>
<gene>
    <name evidence="2" type="ORF">F0562_032366</name>
</gene>
<dbReference type="OrthoDB" id="1750920at2759"/>
<feature type="region of interest" description="Disordered" evidence="1">
    <location>
        <begin position="1"/>
        <end position="23"/>
    </location>
</feature>
<keyword evidence="3" id="KW-1185">Reference proteome</keyword>
<feature type="compositionally biased region" description="Basic and acidic residues" evidence="1">
    <location>
        <begin position="8"/>
        <end position="21"/>
    </location>
</feature>
<reference evidence="2 3" key="1">
    <citation type="submission" date="2019-09" db="EMBL/GenBank/DDBJ databases">
        <title>A chromosome-level genome assembly of the Chinese tupelo Nyssa sinensis.</title>
        <authorList>
            <person name="Yang X."/>
            <person name="Kang M."/>
            <person name="Yang Y."/>
            <person name="Xiong H."/>
            <person name="Wang M."/>
            <person name="Zhang Z."/>
            <person name="Wang Z."/>
            <person name="Wu H."/>
            <person name="Ma T."/>
            <person name="Liu J."/>
            <person name="Xi Z."/>
        </authorList>
    </citation>
    <scope>NUCLEOTIDE SEQUENCE [LARGE SCALE GENOMIC DNA]</scope>
    <source>
        <strain evidence="2">J267</strain>
        <tissue evidence="2">Leaf</tissue>
    </source>
</reference>
<protein>
    <submittedName>
        <fullName evidence="2">Uncharacterized protein</fullName>
    </submittedName>
</protein>
<name>A0A5J5AQ49_9ASTE</name>
<evidence type="ECO:0000313" key="2">
    <source>
        <dbReference type="EMBL" id="KAA8532379.1"/>
    </source>
</evidence>
<evidence type="ECO:0000313" key="3">
    <source>
        <dbReference type="Proteomes" id="UP000325577"/>
    </source>
</evidence>
<proteinExistence type="predicted"/>
<dbReference type="AlphaFoldDB" id="A0A5J5AQ49"/>
<sequence>MLSNSPIRIDHAGKSGDETHASDAVAATPADTSSYDSSIFYPFLPRIKDDSELAAFIVEYQGTFPKYVILNLGREELFGVPCNHEGFIKFYLVWLLDSNEFWASYIVKRMGNRCYNVSPRGAILIQNLPRGEKRWDNCTLEIGGA</sequence>
<accession>A0A5J5AQ49</accession>
<dbReference type="EMBL" id="CM018042">
    <property type="protein sequence ID" value="KAA8532379.1"/>
    <property type="molecule type" value="Genomic_DNA"/>
</dbReference>